<dbReference type="PROSITE" id="PS50853">
    <property type="entry name" value="FN3"/>
    <property type="match status" value="1"/>
</dbReference>
<evidence type="ECO:0000256" key="8">
    <source>
        <dbReference type="ARBA" id="ARBA00023326"/>
    </source>
</evidence>
<feature type="compositionally biased region" description="Low complexity" evidence="9">
    <location>
        <begin position="726"/>
        <end position="741"/>
    </location>
</feature>
<dbReference type="PROSITE" id="PS50011">
    <property type="entry name" value="PROTEIN_KINASE_DOM"/>
    <property type="match status" value="1"/>
</dbReference>
<feature type="compositionally biased region" description="Polar residues" evidence="9">
    <location>
        <begin position="1"/>
        <end position="11"/>
    </location>
</feature>
<evidence type="ECO:0000259" key="12">
    <source>
        <dbReference type="PROSITE" id="PS50853"/>
    </source>
</evidence>
<dbReference type="AlphaFoldDB" id="A0A8J3JA99"/>
<evidence type="ECO:0000256" key="4">
    <source>
        <dbReference type="ARBA" id="ARBA00022741"/>
    </source>
</evidence>
<dbReference type="CDD" id="cd14014">
    <property type="entry name" value="STKc_PknB_like"/>
    <property type="match status" value="1"/>
</dbReference>
<keyword evidence="10" id="KW-1133">Transmembrane helix</keyword>
<feature type="region of interest" description="Disordered" evidence="9">
    <location>
        <begin position="672"/>
        <end position="918"/>
    </location>
</feature>
<evidence type="ECO:0000256" key="3">
    <source>
        <dbReference type="ARBA" id="ARBA00022679"/>
    </source>
</evidence>
<evidence type="ECO:0000256" key="2">
    <source>
        <dbReference type="ARBA" id="ARBA00022527"/>
    </source>
</evidence>
<feature type="compositionally biased region" description="Low complexity" evidence="9">
    <location>
        <begin position="407"/>
        <end position="428"/>
    </location>
</feature>
<feature type="region of interest" description="Disordered" evidence="9">
    <location>
        <begin position="521"/>
        <end position="659"/>
    </location>
</feature>
<dbReference type="GO" id="GO:0005524">
    <property type="term" value="F:ATP binding"/>
    <property type="evidence" value="ECO:0007669"/>
    <property type="project" value="UniProtKB-KW"/>
</dbReference>
<comment type="caution">
    <text evidence="13">The sequence shown here is derived from an EMBL/GenBank/DDBJ whole genome shotgun (WGS) entry which is preliminary data.</text>
</comment>
<keyword evidence="7" id="KW-0378">Hydrolase</keyword>
<dbReference type="Gene3D" id="3.30.200.20">
    <property type="entry name" value="Phosphorylase Kinase, domain 1"/>
    <property type="match status" value="1"/>
</dbReference>
<reference evidence="13" key="1">
    <citation type="submission" date="2021-01" db="EMBL/GenBank/DDBJ databases">
        <title>Whole genome shotgun sequence of Actinocatenispora rupis NBRC 107355.</title>
        <authorList>
            <person name="Komaki H."/>
            <person name="Tamura T."/>
        </authorList>
    </citation>
    <scope>NUCLEOTIDE SEQUENCE</scope>
    <source>
        <strain evidence="13">NBRC 107355</strain>
    </source>
</reference>
<feature type="compositionally biased region" description="Low complexity" evidence="9">
    <location>
        <begin position="885"/>
        <end position="901"/>
    </location>
</feature>
<keyword evidence="4" id="KW-0547">Nucleotide-binding</keyword>
<feature type="region of interest" description="Disordered" evidence="9">
    <location>
        <begin position="957"/>
        <end position="976"/>
    </location>
</feature>
<keyword evidence="5" id="KW-0418">Kinase</keyword>
<keyword evidence="7" id="KW-0326">Glycosidase</keyword>
<feature type="region of interest" description="Disordered" evidence="9">
    <location>
        <begin position="454"/>
        <end position="484"/>
    </location>
</feature>
<evidence type="ECO:0000256" key="5">
    <source>
        <dbReference type="ARBA" id="ARBA00022777"/>
    </source>
</evidence>
<keyword evidence="10" id="KW-0812">Transmembrane</keyword>
<dbReference type="PANTHER" id="PTHR43289">
    <property type="entry name" value="MITOGEN-ACTIVATED PROTEIN KINASE KINASE KINASE 20-RELATED"/>
    <property type="match status" value="1"/>
</dbReference>
<evidence type="ECO:0000313" key="13">
    <source>
        <dbReference type="EMBL" id="GID14740.1"/>
    </source>
</evidence>
<evidence type="ECO:0000313" key="14">
    <source>
        <dbReference type="Proteomes" id="UP000612808"/>
    </source>
</evidence>
<dbReference type="InterPro" id="IPR011009">
    <property type="entry name" value="Kinase-like_dom_sf"/>
</dbReference>
<feature type="compositionally biased region" description="Low complexity" evidence="9">
    <location>
        <begin position="815"/>
        <end position="824"/>
    </location>
</feature>
<feature type="compositionally biased region" description="Low complexity" evidence="9">
    <location>
        <begin position="672"/>
        <end position="700"/>
    </location>
</feature>
<dbReference type="SUPFAM" id="SSF56112">
    <property type="entry name" value="Protein kinase-like (PK-like)"/>
    <property type="match status" value="1"/>
</dbReference>
<gene>
    <name evidence="13" type="ORF">Aru02nite_56290</name>
</gene>
<feature type="region of interest" description="Disordered" evidence="9">
    <location>
        <begin position="1"/>
        <end position="49"/>
    </location>
</feature>
<feature type="domain" description="Fibronectin type-III" evidence="12">
    <location>
        <begin position="972"/>
        <end position="1059"/>
    </location>
</feature>
<dbReference type="PANTHER" id="PTHR43289:SF6">
    <property type="entry name" value="SERINE_THREONINE-PROTEIN KINASE NEKL-3"/>
    <property type="match status" value="1"/>
</dbReference>
<feature type="domain" description="Protein kinase" evidence="11">
    <location>
        <begin position="55"/>
        <end position="325"/>
    </location>
</feature>
<dbReference type="SMART" id="SM00220">
    <property type="entry name" value="S_TKc"/>
    <property type="match status" value="1"/>
</dbReference>
<keyword evidence="6" id="KW-0067">ATP-binding</keyword>
<keyword evidence="3" id="KW-0808">Transferase</keyword>
<dbReference type="CDD" id="cd00063">
    <property type="entry name" value="FN3"/>
    <property type="match status" value="1"/>
</dbReference>
<dbReference type="EMBL" id="BOMB01000033">
    <property type="protein sequence ID" value="GID14740.1"/>
    <property type="molecule type" value="Genomic_DNA"/>
</dbReference>
<name>A0A8J3JA99_9ACTN</name>
<evidence type="ECO:0000256" key="1">
    <source>
        <dbReference type="ARBA" id="ARBA00012513"/>
    </source>
</evidence>
<keyword evidence="2" id="KW-0723">Serine/threonine-protein kinase</keyword>
<dbReference type="SUPFAM" id="SSF49265">
    <property type="entry name" value="Fibronectin type III"/>
    <property type="match status" value="1"/>
</dbReference>
<feature type="compositionally biased region" description="Low complexity" evidence="9">
    <location>
        <begin position="344"/>
        <end position="384"/>
    </location>
</feature>
<feature type="transmembrane region" description="Helical" evidence="10">
    <location>
        <begin position="932"/>
        <end position="952"/>
    </location>
</feature>
<dbReference type="Proteomes" id="UP000612808">
    <property type="component" value="Unassembled WGS sequence"/>
</dbReference>
<evidence type="ECO:0000256" key="7">
    <source>
        <dbReference type="ARBA" id="ARBA00023295"/>
    </source>
</evidence>
<evidence type="ECO:0000256" key="6">
    <source>
        <dbReference type="ARBA" id="ARBA00022840"/>
    </source>
</evidence>
<organism evidence="13 14">
    <name type="scientific">Actinocatenispora rupis</name>
    <dbReference type="NCBI Taxonomy" id="519421"/>
    <lineage>
        <taxon>Bacteria</taxon>
        <taxon>Bacillati</taxon>
        <taxon>Actinomycetota</taxon>
        <taxon>Actinomycetes</taxon>
        <taxon>Micromonosporales</taxon>
        <taxon>Micromonosporaceae</taxon>
        <taxon>Actinocatenispora</taxon>
    </lineage>
</organism>
<dbReference type="EC" id="2.7.11.1" evidence="1"/>
<dbReference type="GO" id="GO:0000272">
    <property type="term" value="P:polysaccharide catabolic process"/>
    <property type="evidence" value="ECO:0007669"/>
    <property type="project" value="UniProtKB-KW"/>
</dbReference>
<dbReference type="SMART" id="SM00060">
    <property type="entry name" value="FN3"/>
    <property type="match status" value="1"/>
</dbReference>
<dbReference type="InterPro" id="IPR013783">
    <property type="entry name" value="Ig-like_fold"/>
</dbReference>
<evidence type="ECO:0000256" key="10">
    <source>
        <dbReference type="SAM" id="Phobius"/>
    </source>
</evidence>
<dbReference type="Pfam" id="PF00069">
    <property type="entry name" value="Pkinase"/>
    <property type="match status" value="1"/>
</dbReference>
<keyword evidence="8" id="KW-0624">Polysaccharide degradation</keyword>
<feature type="compositionally biased region" description="Low complexity" evidence="9">
    <location>
        <begin position="791"/>
        <end position="808"/>
    </location>
</feature>
<proteinExistence type="predicted"/>
<feature type="region of interest" description="Disordered" evidence="9">
    <location>
        <begin position="407"/>
        <end position="433"/>
    </location>
</feature>
<evidence type="ECO:0000256" key="9">
    <source>
        <dbReference type="SAM" id="MobiDB-lite"/>
    </source>
</evidence>
<dbReference type="Gene3D" id="1.10.510.10">
    <property type="entry name" value="Transferase(Phosphotransferase) domain 1"/>
    <property type="match status" value="1"/>
</dbReference>
<keyword evidence="8" id="KW-0119">Carbohydrate metabolism</keyword>
<accession>A0A8J3JA99</accession>
<dbReference type="Gene3D" id="2.60.40.10">
    <property type="entry name" value="Immunoglobulins"/>
    <property type="match status" value="1"/>
</dbReference>
<feature type="compositionally biased region" description="Low complexity" evidence="9">
    <location>
        <begin position="521"/>
        <end position="559"/>
    </location>
</feature>
<dbReference type="InterPro" id="IPR000719">
    <property type="entry name" value="Prot_kinase_dom"/>
</dbReference>
<keyword evidence="10" id="KW-0472">Membrane</keyword>
<feature type="region of interest" description="Disordered" evidence="9">
    <location>
        <begin position="341"/>
        <end position="395"/>
    </location>
</feature>
<protein>
    <recommendedName>
        <fullName evidence="1">non-specific serine/threonine protein kinase</fullName>
        <ecNumber evidence="1">2.7.11.1</ecNumber>
    </recommendedName>
</protein>
<dbReference type="InterPro" id="IPR003961">
    <property type="entry name" value="FN3_dom"/>
</dbReference>
<dbReference type="GO" id="GO:0004674">
    <property type="term" value="F:protein serine/threonine kinase activity"/>
    <property type="evidence" value="ECO:0007669"/>
    <property type="project" value="UniProtKB-KW"/>
</dbReference>
<keyword evidence="14" id="KW-1185">Reference proteome</keyword>
<dbReference type="InterPro" id="IPR036116">
    <property type="entry name" value="FN3_sf"/>
</dbReference>
<sequence length="1059" mass="104830">MRNRTAGQNGDTPPARTAGRRGNAGRRRADRKHPERPMSMLSDLGHDVPPEVPGYSALRLISRGSTARVYRAVQDGPGRTVALKVLRLDDVLTTVTHVERELATMVELSAQPHIVSVIDTGSTTGGEPYLAMEYCEDGSYAGILHRHGPVAVDEVVDLGIKVGEALAAAHAAGIVHRDVKPQNVLRSRFGPALTDFGISRGVREEMSSLTLIKMSPYHASPEALRREPQCPRSDIYGLGSTMWTLLAGWPPLAPPGQPRPDVFEYRNAVLGRPAPPVPRGDVPHWLQDVLARALATDPAHRYAGGTELAAALQRGWSQWLGEPWVPPTIYLPLGPATVSGTATPAGPDVDPVPAAGDASSAPGTAASASGDASSAPGDAASVAGDRAEPCAVPDSVPATPFLAPARPAPASLASTPAVPTQPAPAAVAGHGADTAPAVDGGSPLHGGFAGDVTTPATAPSGTSAIGGAPPATGTGPSDGGVLAAGAAPGGRAVAVPEAGSAQQYGSGTETSAVTAASAATCGSTGTSAAGNATDSAGPTNAPDSTESTDPADATDSTAAVNAPYATGAPGAEGTTDATRTTDARDATGSADAPDAVDGRDAAHVAHAGSGYDVPADPADDMLGAGGTAGSGDMPSAGFLRWADSAPPTGSRPWHDSALPTMSRPWMEAAPPVAPWADAAPPADATSTTGTGTPGSAPLPANVTGNDAVDAAPPAETGAVNAPPPTGNGAVNAPPPAGNGAADSASLPGNGAADSAWLPGNGAADSASLPGNGAAGPMPLSRNGAVDAAEPTGRGTTASRAGAGATTRGEPGQPGTATPAEYATAETHRGAGGRGAAYDPADSLVPQGKSASSGGTGTAAERDGDRAAGSTGAARSKWARPVEPIVVFTGPAGPAAPPGGQQARRRARRPESVAAPAPAPVRFAPRATRRRTWAALAAAAVVGVALGTGVVAVTRLSAADPPAPGRTAAPTAGPRAATDVRLTDRGAYVVLSWTDHSGGSADYVILGRANGGTKTRMARPGRQTSQRIDGLAPGTNYCFTVVGLVAGADPLSSAPACTTR</sequence>
<evidence type="ECO:0000259" key="11">
    <source>
        <dbReference type="PROSITE" id="PS50011"/>
    </source>
</evidence>
<dbReference type="GO" id="GO:0016798">
    <property type="term" value="F:hydrolase activity, acting on glycosyl bonds"/>
    <property type="evidence" value="ECO:0007669"/>
    <property type="project" value="UniProtKB-KW"/>
</dbReference>